<dbReference type="CDD" id="cd07042">
    <property type="entry name" value="STAS_SulP_like_sulfate_transporter"/>
    <property type="match status" value="1"/>
</dbReference>
<dbReference type="EMBL" id="LT670844">
    <property type="protein sequence ID" value="SHK61231.1"/>
    <property type="molecule type" value="Genomic_DNA"/>
</dbReference>
<evidence type="ECO:0000256" key="3">
    <source>
        <dbReference type="ARBA" id="ARBA00022989"/>
    </source>
</evidence>
<feature type="transmembrane region" description="Helical" evidence="5">
    <location>
        <begin position="30"/>
        <end position="52"/>
    </location>
</feature>
<proteinExistence type="predicted"/>
<evidence type="ECO:0000256" key="5">
    <source>
        <dbReference type="SAM" id="Phobius"/>
    </source>
</evidence>
<evidence type="ECO:0000313" key="8">
    <source>
        <dbReference type="EMBL" id="SHK61231.1"/>
    </source>
</evidence>
<evidence type="ECO:0000256" key="2">
    <source>
        <dbReference type="ARBA" id="ARBA00022692"/>
    </source>
</evidence>
<feature type="transmembrane region" description="Helical" evidence="5">
    <location>
        <begin position="155"/>
        <end position="178"/>
    </location>
</feature>
<dbReference type="SUPFAM" id="SSF51206">
    <property type="entry name" value="cAMP-binding domain-like"/>
    <property type="match status" value="1"/>
</dbReference>
<dbReference type="Gene3D" id="2.60.120.10">
    <property type="entry name" value="Jelly Rolls"/>
    <property type="match status" value="1"/>
</dbReference>
<name>A0A1M6TWC2_9BRAD</name>
<dbReference type="SUPFAM" id="SSF52091">
    <property type="entry name" value="SpoIIaa-like"/>
    <property type="match status" value="1"/>
</dbReference>
<dbReference type="Pfam" id="PF01740">
    <property type="entry name" value="STAS"/>
    <property type="match status" value="1"/>
</dbReference>
<evidence type="ECO:0000259" key="7">
    <source>
        <dbReference type="PROSITE" id="PS50801"/>
    </source>
</evidence>
<keyword evidence="2 5" id="KW-0812">Transmembrane</keyword>
<keyword evidence="4 5" id="KW-0472">Membrane</keyword>
<dbReference type="Gene3D" id="3.30.750.24">
    <property type="entry name" value="STAS domain"/>
    <property type="match status" value="1"/>
</dbReference>
<dbReference type="InterPro" id="IPR000595">
    <property type="entry name" value="cNMP-bd_dom"/>
</dbReference>
<feature type="domain" description="Cyclic nucleotide-binding" evidence="6">
    <location>
        <begin position="627"/>
        <end position="726"/>
    </location>
</feature>
<feature type="transmembrane region" description="Helical" evidence="5">
    <location>
        <begin position="59"/>
        <end position="81"/>
    </location>
</feature>
<dbReference type="GO" id="GO:0016020">
    <property type="term" value="C:membrane"/>
    <property type="evidence" value="ECO:0007669"/>
    <property type="project" value="UniProtKB-SubCell"/>
</dbReference>
<protein>
    <submittedName>
        <fullName evidence="8">Sulfate permease, SulP family</fullName>
    </submittedName>
</protein>
<dbReference type="InterPro" id="IPR002645">
    <property type="entry name" value="STAS_dom"/>
</dbReference>
<evidence type="ECO:0000256" key="1">
    <source>
        <dbReference type="ARBA" id="ARBA00004141"/>
    </source>
</evidence>
<gene>
    <name evidence="8" type="ORF">SAMN05444159_3715</name>
</gene>
<reference evidence="8 9" key="1">
    <citation type="submission" date="2016-11" db="EMBL/GenBank/DDBJ databases">
        <authorList>
            <person name="Jaros S."/>
            <person name="Januszkiewicz K."/>
            <person name="Wedrychowicz H."/>
        </authorList>
    </citation>
    <scope>NUCLEOTIDE SEQUENCE [LARGE SCALE GENOMIC DNA]</scope>
    <source>
        <strain evidence="8 9">GAS499</strain>
    </source>
</reference>
<dbReference type="SMART" id="SM00100">
    <property type="entry name" value="cNMP"/>
    <property type="match status" value="1"/>
</dbReference>
<dbReference type="PROSITE" id="PS50042">
    <property type="entry name" value="CNMP_BINDING_3"/>
    <property type="match status" value="1"/>
</dbReference>
<dbReference type="InterPro" id="IPR014710">
    <property type="entry name" value="RmlC-like_jellyroll"/>
</dbReference>
<dbReference type="InterPro" id="IPR018490">
    <property type="entry name" value="cNMP-bd_dom_sf"/>
</dbReference>
<sequence>MLGASARVVIQSVSQSVNLGPRFRAALNDVLGGGAASVLTVTFGLSYSLLIFAGPLSPYLSYGVAATFISSAVLAAIIALGSSLPFAVGGPESSTAAVTGILASSLVEHIQANDPSAALLGPVLITLGLSTILTGIVLCGFGVTRMGRAIRYVPYPVVGGFLGATGLLIVLGAIRVITGQRVQFATLDRFANLLTVSELAAACAMALVLYLTWHRSRSSFGLPVILIGGVIAAHVAFWLAGIPLAEAQASGWTFQPPPGASFMLPWSAKEISHYPWYTVPDLLGNLIAVIFVTATSTLFNTTGVEVASQREADLERELNVTGIANMLSGALGGYPGCISISRSMLNLNSGGTGRLSGLTVAAVSALMLAVAPMLLGYMPKFVLGGLLIYLGADQLHKWIVESRRRLSKTEYVSLLAIIVIIVQWGFVAGVLIGTVIGCATFALSASRIDSIKYSFDGSEYRSSLDRSRDDQALLAAHGGEIQGLNLQSYLFFGSANRLYQHVKALLARHPECRFLVFDFKLVTGIDSSAAYSFAQIKRAAHDRGIRLVLVHLPAAAEKALRSSEFISKEVNIIAELDHALEWCENEIITQHQGREQEEASLRDWFTQILGGERDAVALMHRCQRIEVDAGETIVSAGDAADSMHFILDGRVGIMIPADEGRTTRVRSLGRYTTIGEMGLVSHAPRNATIQAEIASILYVLGAEQFELIKRDDPVLSQKLLTYFVSVMAERLTFANRMIAVLRR</sequence>
<dbReference type="CDD" id="cd00038">
    <property type="entry name" value="CAP_ED"/>
    <property type="match status" value="1"/>
</dbReference>
<dbReference type="InterPro" id="IPR011547">
    <property type="entry name" value="SLC26A/SulP_dom"/>
</dbReference>
<feature type="transmembrane region" description="Helical" evidence="5">
    <location>
        <begin position="412"/>
        <end position="443"/>
    </location>
</feature>
<accession>A0A1M6TWC2</accession>
<feature type="transmembrane region" description="Helical" evidence="5">
    <location>
        <begin position="123"/>
        <end position="143"/>
    </location>
</feature>
<comment type="subcellular location">
    <subcellularLocation>
        <location evidence="1">Membrane</location>
        <topology evidence="1">Multi-pass membrane protein</topology>
    </subcellularLocation>
</comment>
<dbReference type="InterPro" id="IPR052706">
    <property type="entry name" value="Membrane-Transporter-like"/>
</dbReference>
<dbReference type="InterPro" id="IPR036513">
    <property type="entry name" value="STAS_dom_sf"/>
</dbReference>
<evidence type="ECO:0000313" key="9">
    <source>
        <dbReference type="Proteomes" id="UP000189935"/>
    </source>
</evidence>
<dbReference type="Proteomes" id="UP000189935">
    <property type="component" value="Chromosome I"/>
</dbReference>
<feature type="transmembrane region" description="Helical" evidence="5">
    <location>
        <begin position="220"/>
        <end position="240"/>
    </location>
</feature>
<feature type="domain" description="STAS" evidence="7">
    <location>
        <begin position="484"/>
        <end position="583"/>
    </location>
</feature>
<evidence type="ECO:0000259" key="6">
    <source>
        <dbReference type="PROSITE" id="PS50042"/>
    </source>
</evidence>
<organism evidence="8 9">
    <name type="scientific">Bradyrhizobium lablabi</name>
    <dbReference type="NCBI Taxonomy" id="722472"/>
    <lineage>
        <taxon>Bacteria</taxon>
        <taxon>Pseudomonadati</taxon>
        <taxon>Pseudomonadota</taxon>
        <taxon>Alphaproteobacteria</taxon>
        <taxon>Hyphomicrobiales</taxon>
        <taxon>Nitrobacteraceae</taxon>
        <taxon>Bradyrhizobium</taxon>
    </lineage>
</organism>
<dbReference type="PANTHER" id="PTHR43310">
    <property type="entry name" value="SULFATE TRANSPORTER YBAR-RELATED"/>
    <property type="match status" value="1"/>
</dbReference>
<dbReference type="Pfam" id="PF00027">
    <property type="entry name" value="cNMP_binding"/>
    <property type="match status" value="1"/>
</dbReference>
<feature type="transmembrane region" description="Helical" evidence="5">
    <location>
        <begin position="282"/>
        <end position="300"/>
    </location>
</feature>
<evidence type="ECO:0000256" key="4">
    <source>
        <dbReference type="ARBA" id="ARBA00023136"/>
    </source>
</evidence>
<dbReference type="PROSITE" id="PS50801">
    <property type="entry name" value="STAS"/>
    <property type="match status" value="1"/>
</dbReference>
<dbReference type="Pfam" id="PF00916">
    <property type="entry name" value="Sulfate_transp"/>
    <property type="match status" value="1"/>
</dbReference>
<dbReference type="PANTHER" id="PTHR43310:SF1">
    <property type="entry name" value="SULFATE TRANSPORTER YBAR-RELATED"/>
    <property type="match status" value="1"/>
</dbReference>
<feature type="transmembrane region" description="Helical" evidence="5">
    <location>
        <begin position="190"/>
        <end position="213"/>
    </location>
</feature>
<keyword evidence="3 5" id="KW-1133">Transmembrane helix</keyword>
<dbReference type="AlphaFoldDB" id="A0A1M6TWC2"/>